<reference evidence="5" key="1">
    <citation type="submission" date="2023-11" db="EMBL/GenBank/DDBJ databases">
        <authorList>
            <person name="Alioto T."/>
            <person name="Alioto T."/>
            <person name="Gomez Garrido J."/>
        </authorList>
    </citation>
    <scope>NUCLEOTIDE SEQUENCE</scope>
</reference>
<sequence>MTAAIVTHTAAAAANIQKKPKNNDLTSSSILHTRLHSTPPKIISARGNYLTTAEGTEVFDATGGAAVACIGHNNARVKRAIAEQLETVGYCYSPFFTTDASERLARYLTNSTNGEMARVFIVSSGTEAVEAALKLARQYFVESEGAGTGRCHFIAREQSYHGNTLGSLGVGSHKGRKAIYLPLLAGNFSHVSPCYPYRGMLKGESEEMYVAKLKAELEAEFVRVGPEKVCGFVAETMSGVTLGAVPPVTGYLKAMKEVCDKYGALFILDEVMSGIGRTGTLHAWEQEDVVPHLQTVAKGLGAGYEPIGALLVHKTVVDALSRGSQGFMHSQTYQGHPVACAAAYEVQQIVREEDLLANVQELGPYLGDSLRKRLGEHQHVGDIRGRGFMWGIELVEDRRCKKPFPVERKVAGTLHATGLSAEFGISLLPGGGLADGTNGDLIMLAPAYNITKADVDLIVERTAKVVEHVLGRE</sequence>
<dbReference type="Pfam" id="PF00202">
    <property type="entry name" value="Aminotran_3"/>
    <property type="match status" value="1"/>
</dbReference>
<accession>A0AAI8YRQ2</accession>
<dbReference type="InterPro" id="IPR015422">
    <property type="entry name" value="PyrdxlP-dep_Trfase_small"/>
</dbReference>
<comment type="caution">
    <text evidence="5">The sequence shown here is derived from an EMBL/GenBank/DDBJ whole genome shotgun (WGS) entry which is preliminary data.</text>
</comment>
<comment type="similarity">
    <text evidence="2 4">Belongs to the class-III pyridoxal-phosphate-dependent aminotransferase family.</text>
</comment>
<dbReference type="PANTHER" id="PTHR43094:SF1">
    <property type="entry name" value="AMINOTRANSFERASE CLASS-III"/>
    <property type="match status" value="1"/>
</dbReference>
<dbReference type="GO" id="GO:0030170">
    <property type="term" value="F:pyridoxal phosphate binding"/>
    <property type="evidence" value="ECO:0007669"/>
    <property type="project" value="InterPro"/>
</dbReference>
<dbReference type="Gene3D" id="3.40.640.10">
    <property type="entry name" value="Type I PLP-dependent aspartate aminotransferase-like (Major domain)"/>
    <property type="match status" value="1"/>
</dbReference>
<gene>
    <name evidence="5" type="ORF">LECACI_7A000760</name>
</gene>
<proteinExistence type="inferred from homology"/>
<dbReference type="GO" id="GO:0008483">
    <property type="term" value="F:transaminase activity"/>
    <property type="evidence" value="ECO:0007669"/>
    <property type="project" value="InterPro"/>
</dbReference>
<evidence type="ECO:0000256" key="4">
    <source>
        <dbReference type="RuleBase" id="RU003560"/>
    </source>
</evidence>
<evidence type="ECO:0000313" key="6">
    <source>
        <dbReference type="Proteomes" id="UP001296104"/>
    </source>
</evidence>
<evidence type="ECO:0000256" key="1">
    <source>
        <dbReference type="ARBA" id="ARBA00001933"/>
    </source>
</evidence>
<comment type="cofactor">
    <cofactor evidence="1">
        <name>pyridoxal 5'-phosphate</name>
        <dbReference type="ChEBI" id="CHEBI:597326"/>
    </cofactor>
</comment>
<dbReference type="AlphaFoldDB" id="A0AAI8YRQ2"/>
<keyword evidence="6" id="KW-1185">Reference proteome</keyword>
<dbReference type="InterPro" id="IPR015421">
    <property type="entry name" value="PyrdxlP-dep_Trfase_major"/>
</dbReference>
<dbReference type="CDD" id="cd00610">
    <property type="entry name" value="OAT_like"/>
    <property type="match status" value="1"/>
</dbReference>
<dbReference type="InterPro" id="IPR015424">
    <property type="entry name" value="PyrdxlP-dep_Trfase"/>
</dbReference>
<dbReference type="PANTHER" id="PTHR43094">
    <property type="entry name" value="AMINOTRANSFERASE"/>
    <property type="match status" value="1"/>
</dbReference>
<dbReference type="Proteomes" id="UP001296104">
    <property type="component" value="Unassembled WGS sequence"/>
</dbReference>
<dbReference type="FunFam" id="3.40.640.10:FF:000004">
    <property type="entry name" value="Acetylornithine aminotransferase"/>
    <property type="match status" value="1"/>
</dbReference>
<dbReference type="InterPro" id="IPR005814">
    <property type="entry name" value="Aminotrans_3"/>
</dbReference>
<evidence type="ECO:0000256" key="3">
    <source>
        <dbReference type="ARBA" id="ARBA00022898"/>
    </source>
</evidence>
<dbReference type="Gene3D" id="3.90.1150.10">
    <property type="entry name" value="Aspartate Aminotransferase, domain 1"/>
    <property type="match status" value="1"/>
</dbReference>
<evidence type="ECO:0000256" key="2">
    <source>
        <dbReference type="ARBA" id="ARBA00008954"/>
    </source>
</evidence>
<dbReference type="NCBIfam" id="NF005685">
    <property type="entry name" value="PRK07483.1"/>
    <property type="match status" value="1"/>
</dbReference>
<keyword evidence="5" id="KW-0808">Transferase</keyword>
<dbReference type="SUPFAM" id="SSF53383">
    <property type="entry name" value="PLP-dependent transferases"/>
    <property type="match status" value="1"/>
</dbReference>
<keyword evidence="3 4" id="KW-0663">Pyridoxal phosphate</keyword>
<dbReference type="GO" id="GO:0005829">
    <property type="term" value="C:cytosol"/>
    <property type="evidence" value="ECO:0007669"/>
    <property type="project" value="TreeGrafter"/>
</dbReference>
<protein>
    <submittedName>
        <fullName evidence="5">Pyridoxal phosphate-dependent transferase</fullName>
    </submittedName>
</protein>
<organism evidence="5 6">
    <name type="scientific">Lecanosticta acicola</name>
    <dbReference type="NCBI Taxonomy" id="111012"/>
    <lineage>
        <taxon>Eukaryota</taxon>
        <taxon>Fungi</taxon>
        <taxon>Dikarya</taxon>
        <taxon>Ascomycota</taxon>
        <taxon>Pezizomycotina</taxon>
        <taxon>Dothideomycetes</taxon>
        <taxon>Dothideomycetidae</taxon>
        <taxon>Mycosphaerellales</taxon>
        <taxon>Mycosphaerellaceae</taxon>
        <taxon>Lecanosticta</taxon>
    </lineage>
</organism>
<dbReference type="EMBL" id="CAVMBE010000002">
    <property type="protein sequence ID" value="CAK3794670.1"/>
    <property type="molecule type" value="Genomic_DNA"/>
</dbReference>
<evidence type="ECO:0000313" key="5">
    <source>
        <dbReference type="EMBL" id="CAK3794670.1"/>
    </source>
</evidence>
<name>A0AAI8YRQ2_9PEZI</name>